<keyword evidence="1" id="KW-0812">Transmembrane</keyword>
<dbReference type="InterPro" id="IPR011727">
    <property type="entry name" value="CHP02117"/>
</dbReference>
<dbReference type="KEGG" id="slaa:EUU25_04790"/>
<evidence type="ECO:0000313" key="3">
    <source>
        <dbReference type="Proteomes" id="UP000428803"/>
    </source>
</evidence>
<proteinExistence type="predicted"/>
<dbReference type="EMBL" id="CP035733">
    <property type="protein sequence ID" value="QGY79989.1"/>
    <property type="molecule type" value="Genomic_DNA"/>
</dbReference>
<reference evidence="3" key="1">
    <citation type="submission" date="2019-01" db="EMBL/GenBank/DDBJ databases">
        <title>Sphingorhabdus lacus sp.nov., isolated from an oligotrophic freshwater lake.</title>
        <authorList>
            <person name="Park M."/>
        </authorList>
    </citation>
    <scope>NUCLEOTIDE SEQUENCE [LARGE SCALE GENOMIC DNA]</scope>
    <source>
        <strain evidence="3">IMCC1753</strain>
    </source>
</reference>
<gene>
    <name evidence="2" type="ORF">EUU25_04790</name>
</gene>
<sequence length="232" mass="26141">MRKWLHLKLFRINSVWTVMRAFVAWPFLIVGFYMACAFIGSHIPANNGWIPAREGVDIFVESNGVHVGLIVPINEATENLSDLIRPDQLSDSGLFGTHVMIGWGHGRVYRNAETWADVKSGDIASAVMGSDDSILHIKHVINPVPQDNRKRIRVSQKQYRLIAKQIRAAFRLDPDGRSTALPAYGPDNLFYDSMGRYSAFNTCNTWTGRVLRNAGVRIGIWTPMPGGVMRWF</sequence>
<protein>
    <submittedName>
        <fullName evidence="2">DUF2459 domain-containing protein</fullName>
    </submittedName>
</protein>
<accession>A0A6I6L3G5</accession>
<evidence type="ECO:0000313" key="2">
    <source>
        <dbReference type="EMBL" id="QGY79989.1"/>
    </source>
</evidence>
<dbReference type="Pfam" id="PF09601">
    <property type="entry name" value="DUF2459"/>
    <property type="match status" value="1"/>
</dbReference>
<name>A0A6I6L3G5_9SPHN</name>
<feature type="transmembrane region" description="Helical" evidence="1">
    <location>
        <begin position="21"/>
        <end position="43"/>
    </location>
</feature>
<keyword evidence="1" id="KW-1133">Transmembrane helix</keyword>
<dbReference type="Proteomes" id="UP000428803">
    <property type="component" value="Chromosome"/>
</dbReference>
<keyword evidence="3" id="KW-1185">Reference proteome</keyword>
<keyword evidence="1" id="KW-0472">Membrane</keyword>
<organism evidence="2 3">
    <name type="scientific">Sphingorhabdus lacus</name>
    <dbReference type="NCBI Taxonomy" id="392610"/>
    <lineage>
        <taxon>Bacteria</taxon>
        <taxon>Pseudomonadati</taxon>
        <taxon>Pseudomonadota</taxon>
        <taxon>Alphaproteobacteria</taxon>
        <taxon>Sphingomonadales</taxon>
        <taxon>Sphingomonadaceae</taxon>
        <taxon>Sphingorhabdus</taxon>
    </lineage>
</organism>
<evidence type="ECO:0000256" key="1">
    <source>
        <dbReference type="SAM" id="Phobius"/>
    </source>
</evidence>
<dbReference type="AlphaFoldDB" id="A0A6I6L3G5"/>